<reference evidence="1 2" key="1">
    <citation type="submission" date="2019-07" db="EMBL/GenBank/DDBJ databases">
        <title>Draft genome for Aliikangiella sp. M105.</title>
        <authorList>
            <person name="Wang G."/>
        </authorList>
    </citation>
    <scope>NUCLEOTIDE SEQUENCE [LARGE SCALE GENOMIC DNA]</scope>
    <source>
        <strain evidence="1 2">M105</strain>
    </source>
</reference>
<gene>
    <name evidence="1" type="ORF">FLL46_19510</name>
</gene>
<dbReference type="SUPFAM" id="SSF111364">
    <property type="entry name" value="Tsx-like channel"/>
    <property type="match status" value="1"/>
</dbReference>
<dbReference type="EMBL" id="VIKS01000012">
    <property type="protein sequence ID" value="TQV85601.1"/>
    <property type="molecule type" value="Genomic_DNA"/>
</dbReference>
<evidence type="ECO:0000313" key="2">
    <source>
        <dbReference type="Proteomes" id="UP000315439"/>
    </source>
</evidence>
<dbReference type="InterPro" id="IPR036777">
    <property type="entry name" value="Channel_Tsx-like_sf"/>
</dbReference>
<accession>A0A545U812</accession>
<organism evidence="1 2">
    <name type="scientific">Aliikangiella coralliicola</name>
    <dbReference type="NCBI Taxonomy" id="2592383"/>
    <lineage>
        <taxon>Bacteria</taxon>
        <taxon>Pseudomonadati</taxon>
        <taxon>Pseudomonadota</taxon>
        <taxon>Gammaproteobacteria</taxon>
        <taxon>Oceanospirillales</taxon>
        <taxon>Pleioneaceae</taxon>
        <taxon>Aliikangiella</taxon>
    </lineage>
</organism>
<comment type="caution">
    <text evidence="1">The sequence shown here is derived from an EMBL/GenBank/DDBJ whole genome shotgun (WGS) entry which is preliminary data.</text>
</comment>
<sequence>MVCLNSINPAHGAEWSNTEIHFQYGELKAPSFANGVKADTTIVTFQHASGWKYGSNFFFIDRIDDNRPDGFNDQDWYGEWYTHLSVNKMSGRQRGALLADWGPVMGFNFAADASVTKYLPGIRFSWNVDGFAYLNTDFTAYIDDSEGVNNGGAPSDDDSYMIDVSWSYPFSIGEHAFMISGHAEYIGERTNELGNEVSDWILAQPQFRYDLGKTLWNDEGKVFIGIEYQYWKNKLGDKAITDNVAQFLLVVQL</sequence>
<dbReference type="AlphaFoldDB" id="A0A545U812"/>
<protein>
    <submittedName>
        <fullName evidence="1">Nucleoside-binding protein</fullName>
    </submittedName>
</protein>
<dbReference type="GO" id="GO:0009279">
    <property type="term" value="C:cell outer membrane"/>
    <property type="evidence" value="ECO:0007669"/>
    <property type="project" value="InterPro"/>
</dbReference>
<proteinExistence type="predicted"/>
<name>A0A545U812_9GAMM</name>
<keyword evidence="2" id="KW-1185">Reference proteome</keyword>
<evidence type="ECO:0000313" key="1">
    <source>
        <dbReference type="EMBL" id="TQV85601.1"/>
    </source>
</evidence>
<dbReference type="Proteomes" id="UP000315439">
    <property type="component" value="Unassembled WGS sequence"/>
</dbReference>
<dbReference type="OrthoDB" id="104801at2"/>
<dbReference type="Gene3D" id="2.40.230.20">
    <property type="entry name" value="Nucleoside-specific channel-forming protein, Tsx-like"/>
    <property type="match status" value="1"/>
</dbReference>